<dbReference type="Gene3D" id="1.25.40.20">
    <property type="entry name" value="Ankyrin repeat-containing domain"/>
    <property type="match status" value="1"/>
</dbReference>
<dbReference type="Pfam" id="PF25521">
    <property type="entry name" value="WHD_TANC1"/>
    <property type="match status" value="1"/>
</dbReference>
<name>A0A3S5CKV6_9PLAT</name>
<gene>
    <name evidence="2" type="ORF">PXEA_LOCUS10178</name>
</gene>
<dbReference type="InterPro" id="IPR036770">
    <property type="entry name" value="Ankyrin_rpt-contain_sf"/>
</dbReference>
<evidence type="ECO:0000313" key="2">
    <source>
        <dbReference type="EMBL" id="VEL16738.1"/>
    </source>
</evidence>
<dbReference type="EMBL" id="CAAALY010029676">
    <property type="protein sequence ID" value="VEL16738.1"/>
    <property type="molecule type" value="Genomic_DNA"/>
</dbReference>
<sequence>MQPSLRKHLNSEIGLRAIKLLQFKCNACILYVEKILDALAEQWITVQELSSIPENLNGLYGWLCQRVFSDRMMKSSHGLRQLECNVSFTDVRPIFNMILASPWPLTCTELYSALNYYEPSLSKKHFFERIDILSKLFFLNLCSNYKDNGSHDVLILHQSFADWLLDVKYCTQSYLCSIPEGHAILAFSMQRNISKATKPEDVRKFAYHVAQSRNALPNLRSHHILLWLLHSGANISFLPPLPISLEKPIKNNSKNADNAIDDHPIKLYSSPKHIVEQEKSNSMSLENINVASENTSNLITKHLGGLNNEITLSKDLNNEFQIGLDFDATQLLILSARKGSRDVVKELLSRNADSNGIDSEGWSALRSASWAGHCGEFLRKRLRLC</sequence>
<protein>
    <recommendedName>
        <fullName evidence="1">TANC1/2-like winged helix domain-containing protein</fullName>
    </recommendedName>
</protein>
<evidence type="ECO:0000313" key="3">
    <source>
        <dbReference type="Proteomes" id="UP000784294"/>
    </source>
</evidence>
<dbReference type="Proteomes" id="UP000784294">
    <property type="component" value="Unassembled WGS sequence"/>
</dbReference>
<keyword evidence="3" id="KW-1185">Reference proteome</keyword>
<comment type="caution">
    <text evidence="2">The sequence shown here is derived from an EMBL/GenBank/DDBJ whole genome shotgun (WGS) entry which is preliminary data.</text>
</comment>
<organism evidence="2 3">
    <name type="scientific">Protopolystoma xenopodis</name>
    <dbReference type="NCBI Taxonomy" id="117903"/>
    <lineage>
        <taxon>Eukaryota</taxon>
        <taxon>Metazoa</taxon>
        <taxon>Spiralia</taxon>
        <taxon>Lophotrochozoa</taxon>
        <taxon>Platyhelminthes</taxon>
        <taxon>Monogenea</taxon>
        <taxon>Polyopisthocotylea</taxon>
        <taxon>Polystomatidea</taxon>
        <taxon>Polystomatidae</taxon>
        <taxon>Protopolystoma</taxon>
    </lineage>
</organism>
<reference evidence="2" key="1">
    <citation type="submission" date="2018-11" db="EMBL/GenBank/DDBJ databases">
        <authorList>
            <consortium name="Pathogen Informatics"/>
        </authorList>
    </citation>
    <scope>NUCLEOTIDE SEQUENCE</scope>
</reference>
<dbReference type="AlphaFoldDB" id="A0A3S5CKV6"/>
<proteinExistence type="predicted"/>
<evidence type="ECO:0000259" key="1">
    <source>
        <dbReference type="Pfam" id="PF25521"/>
    </source>
</evidence>
<accession>A0A3S5CKV6</accession>
<feature type="domain" description="TANC1/2-like winged helix" evidence="1">
    <location>
        <begin position="84"/>
        <end position="213"/>
    </location>
</feature>
<dbReference type="InterPro" id="IPR058056">
    <property type="entry name" value="WH_TANC1/2"/>
</dbReference>
<dbReference type="SUPFAM" id="SSF48403">
    <property type="entry name" value="Ankyrin repeat"/>
    <property type="match status" value="1"/>
</dbReference>
<dbReference type="OrthoDB" id="427518at2759"/>